<dbReference type="Pfam" id="PF00581">
    <property type="entry name" value="Rhodanese"/>
    <property type="match status" value="1"/>
</dbReference>
<reference evidence="3 4" key="1">
    <citation type="submission" date="2022-01" db="EMBL/GenBank/DDBJ databases">
        <title>Alkalihalobacillus sp. EGI L200015, a novel bacterium isolated from a salt lake sediment.</title>
        <authorList>
            <person name="Gao L."/>
            <person name="Fang B.-Z."/>
            <person name="Li W.-J."/>
        </authorList>
    </citation>
    <scope>NUCLEOTIDE SEQUENCE [LARGE SCALE GENOMIC DNA]</scope>
    <source>
        <strain evidence="3 4">KCTC 12718</strain>
    </source>
</reference>
<gene>
    <name evidence="3" type="primary">mnmH</name>
    <name evidence="3" type="ORF">L2716_05675</name>
</gene>
<sequence length="345" mass="39627">MTMVQVVSVESVQFSDYHVIDVRSPGEFNEFHVIGAQNIPIFNNDERAKVGTTYKQVGKDEAKMQGLSIVSPKLVNMVHELKQLQLRESKPFLIYCARGGMRSNSFATVMSLMGFECAQLNGGIRSYRQLIVSTLASFAKNSTKFVILEGLTGSRKTDLLEILEEDGYPVINLERMAGHRGSIFGEIGNQGRSQKSFDQSLYLRLQEIGSTDYYMIESESKRIGKVIVPEWILQGKEEGTRIYLHYPLNKRVESICNTYKPLHYHHQISEALMHLRKRLAPELYEEVTHALENRNYHTVVRLLLEFYYDPKYEYTANQYERDALEVHLSDLDTGLSNIKDILTRL</sequence>
<evidence type="ECO:0000313" key="3">
    <source>
        <dbReference type="EMBL" id="MCF6137215.1"/>
    </source>
</evidence>
<protein>
    <submittedName>
        <fullName evidence="3">tRNA 2-selenouridine(34) synthase MnmH</fullName>
        <ecNumber evidence="3">2.5.1.-</ecNumber>
    </submittedName>
</protein>
<name>A0ABS9H0N8_9BACL</name>
<feature type="domain" description="Rhodanese" evidence="2">
    <location>
        <begin position="13"/>
        <end position="132"/>
    </location>
</feature>
<dbReference type="PROSITE" id="PS50206">
    <property type="entry name" value="RHODANESE_3"/>
    <property type="match status" value="1"/>
</dbReference>
<dbReference type="InterPro" id="IPR001763">
    <property type="entry name" value="Rhodanese-like_dom"/>
</dbReference>
<dbReference type="PANTHER" id="PTHR30401:SF0">
    <property type="entry name" value="TRNA 2-SELENOURIDINE SYNTHASE"/>
    <property type="match status" value="1"/>
</dbReference>
<dbReference type="InterPro" id="IPR058840">
    <property type="entry name" value="AAA_SelU"/>
</dbReference>
<evidence type="ECO:0000256" key="1">
    <source>
        <dbReference type="ARBA" id="ARBA00023266"/>
    </source>
</evidence>
<dbReference type="PANTHER" id="PTHR30401">
    <property type="entry name" value="TRNA 2-SELENOURIDINE SYNTHASE"/>
    <property type="match status" value="1"/>
</dbReference>
<dbReference type="SUPFAM" id="SSF52821">
    <property type="entry name" value="Rhodanese/Cell cycle control phosphatase"/>
    <property type="match status" value="1"/>
</dbReference>
<dbReference type="EMBL" id="JAKIJS010000001">
    <property type="protein sequence ID" value="MCF6137215.1"/>
    <property type="molecule type" value="Genomic_DNA"/>
</dbReference>
<organism evidence="3 4">
    <name type="scientific">Pseudalkalibacillus berkeleyi</name>
    <dbReference type="NCBI Taxonomy" id="1069813"/>
    <lineage>
        <taxon>Bacteria</taxon>
        <taxon>Bacillati</taxon>
        <taxon>Bacillota</taxon>
        <taxon>Bacilli</taxon>
        <taxon>Bacillales</taxon>
        <taxon>Fictibacillaceae</taxon>
        <taxon>Pseudalkalibacillus</taxon>
    </lineage>
</organism>
<keyword evidence="3" id="KW-0808">Transferase</keyword>
<evidence type="ECO:0000259" key="2">
    <source>
        <dbReference type="PROSITE" id="PS50206"/>
    </source>
</evidence>
<dbReference type="Proteomes" id="UP001649381">
    <property type="component" value="Unassembled WGS sequence"/>
</dbReference>
<dbReference type="RefSeq" id="WP_236332616.1">
    <property type="nucleotide sequence ID" value="NZ_JAKIJS010000001.1"/>
</dbReference>
<accession>A0ABS9H0N8</accession>
<dbReference type="Gene3D" id="3.40.250.10">
    <property type="entry name" value="Rhodanese-like domain"/>
    <property type="match status" value="1"/>
</dbReference>
<dbReference type="InterPro" id="IPR036873">
    <property type="entry name" value="Rhodanese-like_dom_sf"/>
</dbReference>
<dbReference type="SMART" id="SM00450">
    <property type="entry name" value="RHOD"/>
    <property type="match status" value="1"/>
</dbReference>
<proteinExistence type="predicted"/>
<keyword evidence="1" id="KW-0711">Selenium</keyword>
<dbReference type="InterPro" id="IPR017582">
    <property type="entry name" value="SelU"/>
</dbReference>
<dbReference type="NCBIfam" id="TIGR03167">
    <property type="entry name" value="tRNA_sel_U_synt"/>
    <property type="match status" value="1"/>
</dbReference>
<dbReference type="GO" id="GO:0016740">
    <property type="term" value="F:transferase activity"/>
    <property type="evidence" value="ECO:0007669"/>
    <property type="project" value="UniProtKB-KW"/>
</dbReference>
<evidence type="ECO:0000313" key="4">
    <source>
        <dbReference type="Proteomes" id="UP001649381"/>
    </source>
</evidence>
<comment type="caution">
    <text evidence="3">The sequence shown here is derived from an EMBL/GenBank/DDBJ whole genome shotgun (WGS) entry which is preliminary data.</text>
</comment>
<dbReference type="Pfam" id="PF26341">
    <property type="entry name" value="AAA_SelU"/>
    <property type="match status" value="1"/>
</dbReference>
<keyword evidence="4" id="KW-1185">Reference proteome</keyword>
<dbReference type="NCBIfam" id="NF008750">
    <property type="entry name" value="PRK11784.1-2"/>
    <property type="match status" value="1"/>
</dbReference>
<dbReference type="EC" id="2.5.1.-" evidence="3"/>